<dbReference type="AlphaFoldDB" id="A0A0U5BM13"/>
<protein>
    <recommendedName>
        <fullName evidence="2">PKD domain-containing protein</fullName>
    </recommendedName>
</protein>
<evidence type="ECO:0000259" key="2">
    <source>
        <dbReference type="PROSITE" id="PS50093"/>
    </source>
</evidence>
<feature type="region of interest" description="Disordered" evidence="1">
    <location>
        <begin position="1"/>
        <end position="39"/>
    </location>
</feature>
<gene>
    <name evidence="3" type="ORF">MalAC0309_1021</name>
</gene>
<dbReference type="InterPro" id="IPR000601">
    <property type="entry name" value="PKD_dom"/>
</dbReference>
<dbReference type="KEGG" id="malk:MalAC0309_1021"/>
<dbReference type="Proteomes" id="UP000218965">
    <property type="component" value="Chromosome"/>
</dbReference>
<evidence type="ECO:0000256" key="1">
    <source>
        <dbReference type="SAM" id="MobiDB-lite"/>
    </source>
</evidence>
<feature type="compositionally biased region" description="Low complexity" evidence="1">
    <location>
        <begin position="1"/>
        <end position="16"/>
    </location>
</feature>
<sequence length="257" mass="26684">MELTGQSNSGSQTGQGSSSGGGSSAESADSTFPGSSPAGFGTAPANPVYRPLNPARFGTTDIRCVITVGGRCEVPFAGNAQTEDEDAVIDADGAATVVTISDIASFAPRAAVQFMQPDRWMVVGLPTNFYAQIDRHVVSGTLLGQPADVRFTPRAYNWSYGDGTTALSGTPGNTWQALGLAEFDPTATSHVYTVEGTYVIDLTVLYTAEYRWAGGAWTPIAGHVELPANPLVAEATSDAVTVLVDRDCTRAPVGPGC</sequence>
<reference evidence="4" key="1">
    <citation type="submission" date="2015-12" db="EMBL/GenBank/DDBJ databases">
        <authorList>
            <person name="Shamseldin A."/>
            <person name="Moawad H."/>
            <person name="Abd El-Rahim W.M."/>
            <person name="Sadowsky M.J."/>
        </authorList>
    </citation>
    <scope>NUCLEOTIDE SEQUENCE [LARGE SCALE GENOMIC DNA]</scope>
    <source>
        <strain evidence="4">JAM AC0309</strain>
    </source>
</reference>
<feature type="compositionally biased region" description="Polar residues" evidence="1">
    <location>
        <begin position="25"/>
        <end position="34"/>
    </location>
</feature>
<dbReference type="EMBL" id="AP017315">
    <property type="protein sequence ID" value="BAU31883.1"/>
    <property type="molecule type" value="Genomic_DNA"/>
</dbReference>
<organism evidence="3 4">
    <name type="scientific">Microcella alkaliphila</name>
    <dbReference type="NCBI Taxonomy" id="279828"/>
    <lineage>
        <taxon>Bacteria</taxon>
        <taxon>Bacillati</taxon>
        <taxon>Actinomycetota</taxon>
        <taxon>Actinomycetes</taxon>
        <taxon>Micrococcales</taxon>
        <taxon>Microbacteriaceae</taxon>
        <taxon>Microcella</taxon>
    </lineage>
</organism>
<proteinExistence type="predicted"/>
<dbReference type="PROSITE" id="PS50093">
    <property type="entry name" value="PKD"/>
    <property type="match status" value="1"/>
</dbReference>
<accession>A0A0U5BM13</accession>
<feature type="domain" description="PKD" evidence="2">
    <location>
        <begin position="152"/>
        <end position="204"/>
    </location>
</feature>
<reference evidence="3 4" key="2">
    <citation type="submission" date="2016-01" db="EMBL/GenBank/DDBJ databases">
        <title>Microcella alkaliphila JAM AC0309 whole genome shotgun sequence.</title>
        <authorList>
            <person name="Kurata A."/>
            <person name="Hirose Y."/>
            <person name="Kishimoto N."/>
            <person name="Kobayashi T."/>
        </authorList>
    </citation>
    <scope>NUCLEOTIDE SEQUENCE [LARGE SCALE GENOMIC DNA]</scope>
    <source>
        <strain evidence="3 4">JAM AC0309</strain>
    </source>
</reference>
<name>A0A0U5BM13_9MICO</name>
<dbReference type="InterPro" id="IPR013783">
    <property type="entry name" value="Ig-like_fold"/>
</dbReference>
<dbReference type="Gene3D" id="2.60.40.10">
    <property type="entry name" value="Immunoglobulins"/>
    <property type="match status" value="1"/>
</dbReference>
<evidence type="ECO:0000313" key="3">
    <source>
        <dbReference type="EMBL" id="BAU31883.1"/>
    </source>
</evidence>
<dbReference type="GO" id="GO:0005975">
    <property type="term" value="P:carbohydrate metabolic process"/>
    <property type="evidence" value="ECO:0007669"/>
    <property type="project" value="UniProtKB-ARBA"/>
</dbReference>
<evidence type="ECO:0000313" key="4">
    <source>
        <dbReference type="Proteomes" id="UP000218965"/>
    </source>
</evidence>